<name>A0A9X2IZ45_9NOCA</name>
<proteinExistence type="predicted"/>
<feature type="domain" description="Carrier" evidence="1">
    <location>
        <begin position="1"/>
        <end position="78"/>
    </location>
</feature>
<keyword evidence="3" id="KW-1185">Reference proteome</keyword>
<sequence length="87" mass="9551">MTTGIAAVEEWLHQQEPDFGDIDPDLDLIEAGLVNSIQAVELLVVIERAGGAKIDRREVEADHFRSLRAIAEKFFAQTSEPTSSTPS</sequence>
<accession>A0A9X2IZ45</accession>
<organism evidence="2 3">
    <name type="scientific">Nocardia pulmonis</name>
    <dbReference type="NCBI Taxonomy" id="2951408"/>
    <lineage>
        <taxon>Bacteria</taxon>
        <taxon>Bacillati</taxon>
        <taxon>Actinomycetota</taxon>
        <taxon>Actinomycetes</taxon>
        <taxon>Mycobacteriales</taxon>
        <taxon>Nocardiaceae</taxon>
        <taxon>Nocardia</taxon>
    </lineage>
</organism>
<dbReference type="InterPro" id="IPR036736">
    <property type="entry name" value="ACP-like_sf"/>
</dbReference>
<gene>
    <name evidence="2" type="ORF">NDR86_13895</name>
</gene>
<dbReference type="Proteomes" id="UP001139157">
    <property type="component" value="Unassembled WGS sequence"/>
</dbReference>
<dbReference type="InterPro" id="IPR009081">
    <property type="entry name" value="PP-bd_ACP"/>
</dbReference>
<reference evidence="2" key="1">
    <citation type="submission" date="2022-06" db="EMBL/GenBank/DDBJ databases">
        <title>Novel species in genus nocardia.</title>
        <authorList>
            <person name="Li F."/>
        </authorList>
    </citation>
    <scope>NUCLEOTIDE SEQUENCE</scope>
    <source>
        <strain evidence="2">CDC141</strain>
    </source>
</reference>
<evidence type="ECO:0000313" key="2">
    <source>
        <dbReference type="EMBL" id="MCM6774566.1"/>
    </source>
</evidence>
<dbReference type="AlphaFoldDB" id="A0A9X2IZ45"/>
<protein>
    <submittedName>
        <fullName evidence="2">Acyl carrier protein</fullName>
    </submittedName>
</protein>
<evidence type="ECO:0000313" key="3">
    <source>
        <dbReference type="Proteomes" id="UP001139157"/>
    </source>
</evidence>
<dbReference type="SUPFAM" id="SSF47336">
    <property type="entry name" value="ACP-like"/>
    <property type="match status" value="1"/>
</dbReference>
<dbReference type="Gene3D" id="1.10.1200.10">
    <property type="entry name" value="ACP-like"/>
    <property type="match status" value="1"/>
</dbReference>
<evidence type="ECO:0000259" key="1">
    <source>
        <dbReference type="PROSITE" id="PS50075"/>
    </source>
</evidence>
<comment type="caution">
    <text evidence="2">The sequence shown here is derived from an EMBL/GenBank/DDBJ whole genome shotgun (WGS) entry which is preliminary data.</text>
</comment>
<dbReference type="RefSeq" id="WP_251912291.1">
    <property type="nucleotide sequence ID" value="NZ_JAMRXG010000005.1"/>
</dbReference>
<dbReference type="Pfam" id="PF00550">
    <property type="entry name" value="PP-binding"/>
    <property type="match status" value="1"/>
</dbReference>
<dbReference type="EMBL" id="JAMRXG010000005">
    <property type="protein sequence ID" value="MCM6774566.1"/>
    <property type="molecule type" value="Genomic_DNA"/>
</dbReference>
<dbReference type="PROSITE" id="PS50075">
    <property type="entry name" value="CARRIER"/>
    <property type="match status" value="1"/>
</dbReference>